<feature type="transmembrane region" description="Helical" evidence="1">
    <location>
        <begin position="63"/>
        <end position="84"/>
    </location>
</feature>
<feature type="transmembrane region" description="Helical" evidence="1">
    <location>
        <begin position="218"/>
        <end position="242"/>
    </location>
</feature>
<dbReference type="RefSeq" id="WP_085630128.1">
    <property type="nucleotide sequence ID" value="NZ_JAFBWU010000003.1"/>
</dbReference>
<protein>
    <submittedName>
        <fullName evidence="2">DUF2189 domain-containing protein</fullName>
    </submittedName>
</protein>
<keyword evidence="1" id="KW-0472">Membrane</keyword>
<dbReference type="EMBL" id="JAFBXF010000003">
    <property type="protein sequence ID" value="MBM2416608.1"/>
    <property type="molecule type" value="Genomic_DNA"/>
</dbReference>
<comment type="caution">
    <text evidence="2">The sequence shown here is derived from an EMBL/GenBank/DDBJ whole genome shotgun (WGS) entry which is preliminary data.</text>
</comment>
<keyword evidence="1" id="KW-1133">Transmembrane helix</keyword>
<feature type="transmembrane region" description="Helical" evidence="1">
    <location>
        <begin position="116"/>
        <end position="141"/>
    </location>
</feature>
<dbReference type="EMBL" id="JAFBXE010000003">
    <property type="protein sequence ID" value="MBM2411940.1"/>
    <property type="molecule type" value="Genomic_DNA"/>
</dbReference>
<feature type="transmembrane region" description="Helical" evidence="1">
    <location>
        <begin position="34"/>
        <end position="57"/>
    </location>
</feature>
<reference evidence="2 5" key="1">
    <citation type="submission" date="2021-01" db="EMBL/GenBank/DDBJ databases">
        <title>Diatom-associated Roseobacters Show Island Model of Population Structure.</title>
        <authorList>
            <person name="Qu L."/>
            <person name="Feng X."/>
            <person name="Chen Y."/>
            <person name="Li L."/>
            <person name="Wang X."/>
            <person name="Hu Z."/>
            <person name="Wang H."/>
            <person name="Luo H."/>
        </authorList>
    </citation>
    <scope>NUCLEOTIDE SEQUENCE</scope>
    <source>
        <strain evidence="3 5">CC28-63</strain>
        <strain evidence="2">CC28-69</strain>
    </source>
</reference>
<name>A0A9Q2RWK2_9RHOB</name>
<dbReference type="Proteomes" id="UP000809440">
    <property type="component" value="Unassembled WGS sequence"/>
</dbReference>
<evidence type="ECO:0000256" key="1">
    <source>
        <dbReference type="SAM" id="Phobius"/>
    </source>
</evidence>
<keyword evidence="1" id="KW-0812">Transmembrane</keyword>
<sequence>MRETPKLGVPTLEPVSVDMLRTALRRGWKDLTRAPSYALVFAGFYVLAGWTILWITVWTGTTYWLVLAAIGFPLIGPFAAVGFYEVSRRLERGDPLVASEIFGVVLQQSRRQLPSICAIIIMVFLFWFFLAHMIFALFLGLSTMTNVSTSLDVYLSPNGLMMLAVGTFVGALFAILLFNITVIALPLLLDREIDFVTAMITSFQFVMAQPVLMLGWGAFIAIVTFVALLPGFLGLLVALPLLGHATWHLYDQVRIPSIQAEQGNAQPV</sequence>
<evidence type="ECO:0000313" key="5">
    <source>
        <dbReference type="Proteomes" id="UP000809440"/>
    </source>
</evidence>
<evidence type="ECO:0000313" key="2">
    <source>
        <dbReference type="EMBL" id="MBM2411940.1"/>
    </source>
</evidence>
<gene>
    <name evidence="2" type="ORF">JQX41_06485</name>
    <name evidence="3" type="ORF">JQX48_06490</name>
</gene>
<organism evidence="2 4">
    <name type="scientific">Marivita cryptomonadis</name>
    <dbReference type="NCBI Taxonomy" id="505252"/>
    <lineage>
        <taxon>Bacteria</taxon>
        <taxon>Pseudomonadati</taxon>
        <taxon>Pseudomonadota</taxon>
        <taxon>Alphaproteobacteria</taxon>
        <taxon>Rhodobacterales</taxon>
        <taxon>Roseobacteraceae</taxon>
        <taxon>Marivita</taxon>
    </lineage>
</organism>
<dbReference type="OrthoDB" id="9809543at2"/>
<dbReference type="GeneID" id="62641482"/>
<evidence type="ECO:0000313" key="4">
    <source>
        <dbReference type="Proteomes" id="UP000755667"/>
    </source>
</evidence>
<dbReference type="InterPro" id="IPR018692">
    <property type="entry name" value="DUF2189"/>
</dbReference>
<dbReference type="Pfam" id="PF09955">
    <property type="entry name" value="DUF2189"/>
    <property type="match status" value="1"/>
</dbReference>
<dbReference type="AlphaFoldDB" id="A0A9Q2RWK2"/>
<feature type="transmembrane region" description="Helical" evidence="1">
    <location>
        <begin position="195"/>
        <end position="212"/>
    </location>
</feature>
<feature type="transmembrane region" description="Helical" evidence="1">
    <location>
        <begin position="161"/>
        <end position="188"/>
    </location>
</feature>
<accession>A0A9Q2RWK2</accession>
<evidence type="ECO:0000313" key="3">
    <source>
        <dbReference type="EMBL" id="MBM2416608.1"/>
    </source>
</evidence>
<keyword evidence="5" id="KW-1185">Reference proteome</keyword>
<proteinExistence type="predicted"/>
<dbReference type="Proteomes" id="UP000755667">
    <property type="component" value="Unassembled WGS sequence"/>
</dbReference>